<evidence type="ECO:0000256" key="1">
    <source>
        <dbReference type="SAM" id="Coils"/>
    </source>
</evidence>
<protein>
    <submittedName>
        <fullName evidence="2">Uncharacterized protein</fullName>
    </submittedName>
</protein>
<gene>
    <name evidence="2" type="ORF">cpu_24090</name>
</gene>
<feature type="coiled-coil region" evidence="1">
    <location>
        <begin position="93"/>
        <end position="120"/>
    </location>
</feature>
<keyword evidence="1" id="KW-0175">Coiled coil</keyword>
<dbReference type="AlphaFoldDB" id="A0A1L8CYF7"/>
<dbReference type="EMBL" id="BDJK01000062">
    <property type="protein sequence ID" value="GAV23899.1"/>
    <property type="molecule type" value="Genomic_DNA"/>
</dbReference>
<dbReference type="Proteomes" id="UP000187485">
    <property type="component" value="Unassembled WGS sequence"/>
</dbReference>
<evidence type="ECO:0000313" key="3">
    <source>
        <dbReference type="Proteomes" id="UP000187485"/>
    </source>
</evidence>
<organism evidence="2 3">
    <name type="scientific">Carboxydothermus pertinax</name>
    <dbReference type="NCBI Taxonomy" id="870242"/>
    <lineage>
        <taxon>Bacteria</taxon>
        <taxon>Bacillati</taxon>
        <taxon>Bacillota</taxon>
        <taxon>Clostridia</taxon>
        <taxon>Thermoanaerobacterales</taxon>
        <taxon>Thermoanaerobacteraceae</taxon>
        <taxon>Carboxydothermus</taxon>
    </lineage>
</organism>
<name>A0A1L8CYF7_9THEO</name>
<reference evidence="3" key="1">
    <citation type="submission" date="2016-12" db="EMBL/GenBank/DDBJ databases">
        <title>Draft Genome Sequences od Carboxydothermus pertinax and islandicus, Hydrogenogenic Carboxydotrophic Bacteria.</title>
        <authorList>
            <person name="Fukuyama Y."/>
            <person name="Ohmae K."/>
            <person name="Yoneda Y."/>
            <person name="Yoshida T."/>
            <person name="Sako Y."/>
        </authorList>
    </citation>
    <scope>NUCLEOTIDE SEQUENCE [LARGE SCALE GENOMIC DNA]</scope>
    <source>
        <strain evidence="3">Ug1</strain>
    </source>
</reference>
<dbReference type="STRING" id="870242.cpu_24090"/>
<comment type="caution">
    <text evidence="2">The sequence shown here is derived from an EMBL/GenBank/DDBJ whole genome shotgun (WGS) entry which is preliminary data.</text>
</comment>
<proteinExistence type="predicted"/>
<sequence>MKVVLGIFLNGQYGTLIAGSGRYLLFEGKFYHKSFLDELQRCLSLLGLSKRDVHKIYFTPPISLMQENSIKPISHLRLVPEQFNATLSFPQGVQKLVEVLQVTQEKLARALKENDEQIKKAQVVSIISPFALVYPEKENKAHRLLKKFTQAVILKSQNYPHLGFRVREKALLIAAAFKITLSPYLQQLRDFFAPYSPGIYWVENEAVCLTDDFLPQACGKIYELAPLLQIARGAAVLFGYNYALALFKVGPSFRLFQVQNAVEVSELSPSFSFATTSSVQHLFAGIKHSHSEKVQGPIPVFNFSGCYFSDSYPYRFYQLAPSRQLRYLGFLTAPAVLTSFALCRQEELEKNKKQLLKSLHLINKKHNFLEKPVAFYQETSLRYLPFNHTILKVGFKEPGPG</sequence>
<dbReference type="OrthoDB" id="1719978at2"/>
<evidence type="ECO:0000313" key="2">
    <source>
        <dbReference type="EMBL" id="GAV23899.1"/>
    </source>
</evidence>
<accession>A0A1L8CYF7</accession>
<keyword evidence="3" id="KW-1185">Reference proteome</keyword>